<dbReference type="Gene3D" id="3.30.760.10">
    <property type="entry name" value="RNA Cap, Translation Initiation Factor Eif4e"/>
    <property type="match status" value="1"/>
</dbReference>
<sequence length="223" mass="25906">MATIPEEPSKSESEIDVPSHNSDLLNERHPLKRTWTLWYLNDKKNLDWLQRLHDVCSVDTIEDFWMLIRNVRPPSRLNNTCDYNVFRDHIRPVWEVPENKSGGRWLINIDRSKHPELIDVIWMEILIAMIGEQFGEDSEQICGIVCNIRSKGSKISVWTRDASDEEANKRIGQTIKEKLVNAELPEHISGPVFDTMRYEDHDDVQQKNSSQIKSKLIISSTGN</sequence>
<evidence type="ECO:0000256" key="3">
    <source>
        <dbReference type="ARBA" id="ARBA00022845"/>
    </source>
</evidence>
<reference evidence="9" key="1">
    <citation type="submission" date="2023-06" db="EMBL/GenBank/DDBJ databases">
        <title>Genomic analysis of the entomopathogenic nematode Steinernema hermaphroditum.</title>
        <authorList>
            <person name="Schwarz E.M."/>
            <person name="Heppert J.K."/>
            <person name="Baniya A."/>
            <person name="Schwartz H.T."/>
            <person name="Tan C.-H."/>
            <person name="Antoshechkin I."/>
            <person name="Sternberg P.W."/>
            <person name="Goodrich-Blair H."/>
            <person name="Dillman A.R."/>
        </authorList>
    </citation>
    <scope>NUCLEOTIDE SEQUENCE</scope>
    <source>
        <strain evidence="9">PS9179</strain>
        <tissue evidence="9">Whole animal</tissue>
    </source>
</reference>
<feature type="region of interest" description="Disordered" evidence="8">
    <location>
        <begin position="1"/>
        <end position="21"/>
    </location>
</feature>
<keyword evidence="5 7" id="KW-0648">Protein biosynthesis</keyword>
<keyword evidence="4 7" id="KW-0694">RNA-binding</keyword>
<dbReference type="PANTHER" id="PTHR11960">
    <property type="entry name" value="EUKARYOTIC TRANSLATION INITIATION FACTOR 4E RELATED"/>
    <property type="match status" value="1"/>
</dbReference>
<evidence type="ECO:0000256" key="2">
    <source>
        <dbReference type="ARBA" id="ARBA00022540"/>
    </source>
</evidence>
<dbReference type="InterPro" id="IPR023398">
    <property type="entry name" value="TIF_eIF4e-like"/>
</dbReference>
<comment type="similarity">
    <text evidence="1 7">Belongs to the eukaryotic initiation factor 4E family.</text>
</comment>
<dbReference type="GO" id="GO:0000340">
    <property type="term" value="F:RNA 7-methylguanosine cap binding"/>
    <property type="evidence" value="ECO:0007669"/>
    <property type="project" value="UniProtKB-ARBA"/>
</dbReference>
<evidence type="ECO:0000256" key="7">
    <source>
        <dbReference type="RuleBase" id="RU004374"/>
    </source>
</evidence>
<dbReference type="PROSITE" id="PS00813">
    <property type="entry name" value="IF4E"/>
    <property type="match status" value="1"/>
</dbReference>
<dbReference type="Pfam" id="PF01652">
    <property type="entry name" value="IF4E"/>
    <property type="match status" value="1"/>
</dbReference>
<dbReference type="EMBL" id="JAUCMV010000004">
    <property type="protein sequence ID" value="KAK0407510.1"/>
    <property type="molecule type" value="Genomic_DNA"/>
</dbReference>
<dbReference type="Proteomes" id="UP001175271">
    <property type="component" value="Unassembled WGS sequence"/>
</dbReference>
<evidence type="ECO:0000313" key="10">
    <source>
        <dbReference type="Proteomes" id="UP001175271"/>
    </source>
</evidence>
<accession>A0AA39LSA1</accession>
<evidence type="ECO:0000256" key="4">
    <source>
        <dbReference type="ARBA" id="ARBA00022884"/>
    </source>
</evidence>
<keyword evidence="2 7" id="KW-0396">Initiation factor</keyword>
<keyword evidence="10" id="KW-1185">Reference proteome</keyword>
<keyword evidence="3" id="KW-0810">Translation regulation</keyword>
<dbReference type="GO" id="GO:0016281">
    <property type="term" value="C:eukaryotic translation initiation factor 4F complex"/>
    <property type="evidence" value="ECO:0007669"/>
    <property type="project" value="TreeGrafter"/>
</dbReference>
<organism evidence="9 10">
    <name type="scientific">Steinernema hermaphroditum</name>
    <dbReference type="NCBI Taxonomy" id="289476"/>
    <lineage>
        <taxon>Eukaryota</taxon>
        <taxon>Metazoa</taxon>
        <taxon>Ecdysozoa</taxon>
        <taxon>Nematoda</taxon>
        <taxon>Chromadorea</taxon>
        <taxon>Rhabditida</taxon>
        <taxon>Tylenchina</taxon>
        <taxon>Panagrolaimomorpha</taxon>
        <taxon>Strongyloidoidea</taxon>
        <taxon>Steinernematidae</taxon>
        <taxon>Steinernema</taxon>
    </lineage>
</organism>
<dbReference type="GO" id="GO:0006417">
    <property type="term" value="P:regulation of translation"/>
    <property type="evidence" value="ECO:0007669"/>
    <property type="project" value="UniProtKB-KW"/>
</dbReference>
<name>A0AA39LSA1_9BILA</name>
<dbReference type="SUPFAM" id="SSF55418">
    <property type="entry name" value="eIF4e-like"/>
    <property type="match status" value="1"/>
</dbReference>
<evidence type="ECO:0000256" key="8">
    <source>
        <dbReference type="SAM" id="MobiDB-lite"/>
    </source>
</evidence>
<dbReference type="AlphaFoldDB" id="A0AA39LSA1"/>
<dbReference type="GO" id="GO:0003743">
    <property type="term" value="F:translation initiation factor activity"/>
    <property type="evidence" value="ECO:0007669"/>
    <property type="project" value="UniProtKB-KW"/>
</dbReference>
<comment type="caution">
    <text evidence="9">The sequence shown here is derived from an EMBL/GenBank/DDBJ whole genome shotgun (WGS) entry which is preliminary data.</text>
</comment>
<dbReference type="InterPro" id="IPR019770">
    <property type="entry name" value="TIF_eIF_4E_CS"/>
</dbReference>
<dbReference type="InterPro" id="IPR001040">
    <property type="entry name" value="TIF_eIF_4E"/>
</dbReference>
<evidence type="ECO:0000313" key="9">
    <source>
        <dbReference type="EMBL" id="KAK0407510.1"/>
    </source>
</evidence>
<proteinExistence type="inferred from homology"/>
<evidence type="ECO:0000256" key="6">
    <source>
        <dbReference type="ARBA" id="ARBA00032656"/>
    </source>
</evidence>
<protein>
    <recommendedName>
        <fullName evidence="6">eIF-4F 25 kDa subunit</fullName>
    </recommendedName>
</protein>
<evidence type="ECO:0000256" key="1">
    <source>
        <dbReference type="ARBA" id="ARBA00009860"/>
    </source>
</evidence>
<dbReference type="PANTHER" id="PTHR11960:SF8">
    <property type="entry name" value="EUKARYOTIC TRANSLATION INITIATION FACTOR 4E1-RELATED"/>
    <property type="match status" value="1"/>
</dbReference>
<evidence type="ECO:0000256" key="5">
    <source>
        <dbReference type="ARBA" id="ARBA00022917"/>
    </source>
</evidence>
<gene>
    <name evidence="9" type="ORF">QR680_019231</name>
</gene>